<protein>
    <submittedName>
        <fullName evidence="1">Uncharacterized protein</fullName>
    </submittedName>
</protein>
<dbReference type="Proteomes" id="UP000006727">
    <property type="component" value="Chromosome 16"/>
</dbReference>
<name>A0A7I3ZZ37_PHYPA</name>
<dbReference type="Gramene" id="Pp3c16_2050V3.1">
    <property type="protein sequence ID" value="PAC:32984215.CDS.1"/>
    <property type="gene ID" value="Pp3c16_2050"/>
</dbReference>
<organism evidence="1 2">
    <name type="scientific">Physcomitrium patens</name>
    <name type="common">Spreading-leaved earth moss</name>
    <name type="synonym">Physcomitrella patens</name>
    <dbReference type="NCBI Taxonomy" id="3218"/>
    <lineage>
        <taxon>Eukaryota</taxon>
        <taxon>Viridiplantae</taxon>
        <taxon>Streptophyta</taxon>
        <taxon>Embryophyta</taxon>
        <taxon>Bryophyta</taxon>
        <taxon>Bryophytina</taxon>
        <taxon>Bryopsida</taxon>
        <taxon>Funariidae</taxon>
        <taxon>Funariales</taxon>
        <taxon>Funariaceae</taxon>
        <taxon>Physcomitrium</taxon>
    </lineage>
</organism>
<proteinExistence type="predicted"/>
<reference evidence="1 2" key="2">
    <citation type="journal article" date="2018" name="Plant J.">
        <title>The Physcomitrella patens chromosome-scale assembly reveals moss genome structure and evolution.</title>
        <authorList>
            <person name="Lang D."/>
            <person name="Ullrich K.K."/>
            <person name="Murat F."/>
            <person name="Fuchs J."/>
            <person name="Jenkins J."/>
            <person name="Haas F.B."/>
            <person name="Piednoel M."/>
            <person name="Gundlach H."/>
            <person name="Van Bel M."/>
            <person name="Meyberg R."/>
            <person name="Vives C."/>
            <person name="Morata J."/>
            <person name="Symeonidi A."/>
            <person name="Hiss M."/>
            <person name="Muchero W."/>
            <person name="Kamisugi Y."/>
            <person name="Saleh O."/>
            <person name="Blanc G."/>
            <person name="Decker E.L."/>
            <person name="van Gessel N."/>
            <person name="Grimwood J."/>
            <person name="Hayes R.D."/>
            <person name="Graham S.W."/>
            <person name="Gunter L.E."/>
            <person name="McDaniel S.F."/>
            <person name="Hoernstein S.N.W."/>
            <person name="Larsson A."/>
            <person name="Li F.W."/>
            <person name="Perroud P.F."/>
            <person name="Phillips J."/>
            <person name="Ranjan P."/>
            <person name="Rokshar D.S."/>
            <person name="Rothfels C.J."/>
            <person name="Schneider L."/>
            <person name="Shu S."/>
            <person name="Stevenson D.W."/>
            <person name="Thummler F."/>
            <person name="Tillich M."/>
            <person name="Villarreal Aguilar J.C."/>
            <person name="Widiez T."/>
            <person name="Wong G.K."/>
            <person name="Wymore A."/>
            <person name="Zhang Y."/>
            <person name="Zimmer A.D."/>
            <person name="Quatrano R.S."/>
            <person name="Mayer K.F.X."/>
            <person name="Goodstein D."/>
            <person name="Casacuberta J.M."/>
            <person name="Vandepoele K."/>
            <person name="Reski R."/>
            <person name="Cuming A.C."/>
            <person name="Tuskan G.A."/>
            <person name="Maumus F."/>
            <person name="Salse J."/>
            <person name="Schmutz J."/>
            <person name="Rensing S.A."/>
        </authorList>
    </citation>
    <scope>NUCLEOTIDE SEQUENCE [LARGE SCALE GENOMIC DNA]</scope>
    <source>
        <strain evidence="1 2">cv. Gransden 2004</strain>
    </source>
</reference>
<keyword evidence="2" id="KW-1185">Reference proteome</keyword>
<dbReference type="EMBL" id="ABEU02000016">
    <property type="status" value="NOT_ANNOTATED_CDS"/>
    <property type="molecule type" value="Genomic_DNA"/>
</dbReference>
<evidence type="ECO:0000313" key="2">
    <source>
        <dbReference type="Proteomes" id="UP000006727"/>
    </source>
</evidence>
<reference evidence="1 2" key="1">
    <citation type="journal article" date="2008" name="Science">
        <title>The Physcomitrella genome reveals evolutionary insights into the conquest of land by plants.</title>
        <authorList>
            <person name="Rensing S."/>
            <person name="Lang D."/>
            <person name="Zimmer A."/>
            <person name="Terry A."/>
            <person name="Salamov A."/>
            <person name="Shapiro H."/>
            <person name="Nishiyama T."/>
            <person name="Perroud P.-F."/>
            <person name="Lindquist E."/>
            <person name="Kamisugi Y."/>
            <person name="Tanahashi T."/>
            <person name="Sakakibara K."/>
            <person name="Fujita T."/>
            <person name="Oishi K."/>
            <person name="Shin-I T."/>
            <person name="Kuroki Y."/>
            <person name="Toyoda A."/>
            <person name="Suzuki Y."/>
            <person name="Hashimoto A."/>
            <person name="Yamaguchi K."/>
            <person name="Sugano A."/>
            <person name="Kohara Y."/>
            <person name="Fujiyama A."/>
            <person name="Anterola A."/>
            <person name="Aoki S."/>
            <person name="Ashton N."/>
            <person name="Barbazuk W.B."/>
            <person name="Barker E."/>
            <person name="Bennetzen J."/>
            <person name="Bezanilla M."/>
            <person name="Blankenship R."/>
            <person name="Cho S.H."/>
            <person name="Dutcher S."/>
            <person name="Estelle M."/>
            <person name="Fawcett J.A."/>
            <person name="Gundlach H."/>
            <person name="Hanada K."/>
            <person name="Heyl A."/>
            <person name="Hicks K.A."/>
            <person name="Hugh J."/>
            <person name="Lohr M."/>
            <person name="Mayer K."/>
            <person name="Melkozernov A."/>
            <person name="Murata T."/>
            <person name="Nelson D."/>
            <person name="Pils B."/>
            <person name="Prigge M."/>
            <person name="Reiss B."/>
            <person name="Renner T."/>
            <person name="Rombauts S."/>
            <person name="Rushton P."/>
            <person name="Sanderfoot A."/>
            <person name="Schween G."/>
            <person name="Shiu S.-H."/>
            <person name="Stueber K."/>
            <person name="Theodoulou F.L."/>
            <person name="Tu H."/>
            <person name="Van de Peer Y."/>
            <person name="Verrier P.J."/>
            <person name="Waters E."/>
            <person name="Wood A."/>
            <person name="Yang L."/>
            <person name="Cove D."/>
            <person name="Cuming A."/>
            <person name="Hasebe M."/>
            <person name="Lucas S."/>
            <person name="Mishler D.B."/>
            <person name="Reski R."/>
            <person name="Grigoriev I."/>
            <person name="Quatrano R.S."/>
            <person name="Boore J.L."/>
        </authorList>
    </citation>
    <scope>NUCLEOTIDE SEQUENCE [LARGE SCALE GENOMIC DNA]</scope>
    <source>
        <strain evidence="1 2">cv. Gransden 2004</strain>
    </source>
</reference>
<accession>A0A7I3ZZ37</accession>
<evidence type="ECO:0000313" key="1">
    <source>
        <dbReference type="EnsemblPlants" id="PAC:32984215.CDS.1"/>
    </source>
</evidence>
<sequence>HQRLLPQYPNLCTKPLNAPYNAGILSCKSPSTPYGNHCTFNNTSLSGELKWLGTIYPQIVRMEVISRL</sequence>
<reference evidence="1" key="3">
    <citation type="submission" date="2020-12" db="UniProtKB">
        <authorList>
            <consortium name="EnsemblPlants"/>
        </authorList>
    </citation>
    <scope>IDENTIFICATION</scope>
</reference>
<dbReference type="InParanoid" id="A0A7I3ZZ37"/>
<dbReference type="AlphaFoldDB" id="A0A7I3ZZ37"/>
<dbReference type="EnsemblPlants" id="Pp3c16_2050V3.1">
    <property type="protein sequence ID" value="PAC:32984215.CDS.1"/>
    <property type="gene ID" value="Pp3c16_2050"/>
</dbReference>